<evidence type="ECO:0008006" key="4">
    <source>
        <dbReference type="Google" id="ProtNLM"/>
    </source>
</evidence>
<evidence type="ECO:0000313" key="3">
    <source>
        <dbReference type="Proteomes" id="UP001633002"/>
    </source>
</evidence>
<proteinExistence type="predicted"/>
<evidence type="ECO:0000313" key="2">
    <source>
        <dbReference type="EMBL" id="KAL3691410.1"/>
    </source>
</evidence>
<comment type="caution">
    <text evidence="2">The sequence shown here is derived from an EMBL/GenBank/DDBJ whole genome shotgun (WGS) entry which is preliminary data.</text>
</comment>
<dbReference type="Proteomes" id="UP001633002">
    <property type="component" value="Unassembled WGS sequence"/>
</dbReference>
<keyword evidence="3" id="KW-1185">Reference proteome</keyword>
<keyword evidence="1" id="KW-0472">Membrane</keyword>
<keyword evidence="1" id="KW-1133">Transmembrane helix</keyword>
<gene>
    <name evidence="2" type="ORF">R1sor_005061</name>
</gene>
<evidence type="ECO:0000256" key="1">
    <source>
        <dbReference type="SAM" id="Phobius"/>
    </source>
</evidence>
<protein>
    <recommendedName>
        <fullName evidence="4">MULE transposase domain-containing protein</fullName>
    </recommendedName>
</protein>
<dbReference type="AlphaFoldDB" id="A0ABD3HIG0"/>
<accession>A0ABD3HIG0</accession>
<feature type="transmembrane region" description="Helical" evidence="1">
    <location>
        <begin position="148"/>
        <end position="167"/>
    </location>
</feature>
<keyword evidence="1" id="KW-0812">Transmembrane</keyword>
<dbReference type="EMBL" id="JBJQOH010000003">
    <property type="protein sequence ID" value="KAL3691410.1"/>
    <property type="molecule type" value="Genomic_DNA"/>
</dbReference>
<name>A0ABD3HIG0_9MARC</name>
<sequence>MSQDPRTSEKRRSIQRFRCQGELSITLDIATALCSRGGGWDEDGRLYHLLRMQQHIDPAKITRAQVNYWVAEIEYWQYGARDPDQMKSAKDFIERPECLAKGFEMLLYEDNDDFQAISFLTPFWRYVSSVKEVLTDLTFKTNDMRFEMFALIGNLGGFGVPLCYMFYLKKSGVDEPTPNVLPSCGCRKGLLYEWMSKLRDKGLCPAFFITDKDAGRIEAALRSMPEMYVQLCLTHTLDAVERRMAAVDRDTNLYDASAAHACSFSIYRSFMGAVCWRYSNGEYLPSRVPQLCENFYQATFQHASADPRPLKQTQIRGRAS</sequence>
<organism evidence="2 3">
    <name type="scientific">Riccia sorocarpa</name>
    <dbReference type="NCBI Taxonomy" id="122646"/>
    <lineage>
        <taxon>Eukaryota</taxon>
        <taxon>Viridiplantae</taxon>
        <taxon>Streptophyta</taxon>
        <taxon>Embryophyta</taxon>
        <taxon>Marchantiophyta</taxon>
        <taxon>Marchantiopsida</taxon>
        <taxon>Marchantiidae</taxon>
        <taxon>Marchantiales</taxon>
        <taxon>Ricciaceae</taxon>
        <taxon>Riccia</taxon>
    </lineage>
</organism>
<reference evidence="2 3" key="1">
    <citation type="submission" date="2024-09" db="EMBL/GenBank/DDBJ databases">
        <title>Chromosome-scale assembly of Riccia sorocarpa.</title>
        <authorList>
            <person name="Paukszto L."/>
        </authorList>
    </citation>
    <scope>NUCLEOTIDE SEQUENCE [LARGE SCALE GENOMIC DNA]</scope>
    <source>
        <strain evidence="2">LP-2024</strain>
        <tissue evidence="2">Aerial parts of the thallus</tissue>
    </source>
</reference>